<dbReference type="InterPro" id="IPR014861">
    <property type="entry name" value="CNP1-like_dom"/>
</dbReference>
<evidence type="ECO:0000313" key="4">
    <source>
        <dbReference type="Proteomes" id="UP000645257"/>
    </source>
</evidence>
<dbReference type="EMBL" id="BMYX01000004">
    <property type="protein sequence ID" value="GGY09370.1"/>
    <property type="molecule type" value="Genomic_DNA"/>
</dbReference>
<organism evidence="3 4">
    <name type="scientific">Paludibacterium paludis</name>
    <dbReference type="NCBI Taxonomy" id="1225769"/>
    <lineage>
        <taxon>Bacteria</taxon>
        <taxon>Pseudomonadati</taxon>
        <taxon>Pseudomonadota</taxon>
        <taxon>Betaproteobacteria</taxon>
        <taxon>Neisseriales</taxon>
        <taxon>Chromobacteriaceae</taxon>
        <taxon>Paludibacterium</taxon>
    </lineage>
</organism>
<evidence type="ECO:0000256" key="1">
    <source>
        <dbReference type="SAM" id="SignalP"/>
    </source>
</evidence>
<proteinExistence type="predicted"/>
<dbReference type="RefSeq" id="WP_189531922.1">
    <property type="nucleotide sequence ID" value="NZ_BMYX01000004.1"/>
</dbReference>
<feature type="domain" description="CNP1-like uncharacterised" evidence="2">
    <location>
        <begin position="34"/>
        <end position="164"/>
    </location>
</feature>
<reference evidence="3" key="1">
    <citation type="journal article" date="2014" name="Int. J. Syst. Evol. Microbiol.">
        <title>Complete genome sequence of Corynebacterium casei LMG S-19264T (=DSM 44701T), isolated from a smear-ripened cheese.</title>
        <authorList>
            <consortium name="US DOE Joint Genome Institute (JGI-PGF)"/>
            <person name="Walter F."/>
            <person name="Albersmeier A."/>
            <person name="Kalinowski J."/>
            <person name="Ruckert C."/>
        </authorList>
    </citation>
    <scope>NUCLEOTIDE SEQUENCE</scope>
    <source>
        <strain evidence="3">KCTC 32182</strain>
    </source>
</reference>
<protein>
    <submittedName>
        <fullName evidence="3">Cryptic protein cnp1</fullName>
    </submittedName>
</protein>
<keyword evidence="1" id="KW-0732">Signal</keyword>
<feature type="signal peptide" evidence="1">
    <location>
        <begin position="1"/>
        <end position="19"/>
    </location>
</feature>
<feature type="chain" id="PRO_5037778767" evidence="1">
    <location>
        <begin position="20"/>
        <end position="170"/>
    </location>
</feature>
<evidence type="ECO:0000259" key="2">
    <source>
        <dbReference type="Pfam" id="PF08750"/>
    </source>
</evidence>
<gene>
    <name evidence="3" type="primary">cnp1</name>
    <name evidence="3" type="ORF">GCM10011289_10190</name>
</gene>
<keyword evidence="4" id="KW-1185">Reference proteome</keyword>
<dbReference type="Proteomes" id="UP000645257">
    <property type="component" value="Unassembled WGS sequence"/>
</dbReference>
<accession>A0A918U8I0</accession>
<dbReference type="AlphaFoldDB" id="A0A918U8I0"/>
<sequence length="170" mass="18972">MKKLVLLTGLCLLSAAASAEYKRHYNTNYALPDEGPWEESAYTLPAYPGAEGFTALDVPRTEGTRYLVEEKSLTITPDGVVHYVLKVVTPRGAENLSVEGLQCAKKRIRNYAFGDNVNKRWIESVNGAWRDWSRQDKVRVTVRETLCPDGFAPKSAEEAVTLLKKAAPRQ</sequence>
<comment type="caution">
    <text evidence="3">The sequence shown here is derived from an EMBL/GenBank/DDBJ whole genome shotgun (WGS) entry which is preliminary data.</text>
</comment>
<dbReference type="Pfam" id="PF08750">
    <property type="entry name" value="CNP1"/>
    <property type="match status" value="1"/>
</dbReference>
<evidence type="ECO:0000313" key="3">
    <source>
        <dbReference type="EMBL" id="GGY09370.1"/>
    </source>
</evidence>
<reference evidence="3" key="2">
    <citation type="submission" date="2020-09" db="EMBL/GenBank/DDBJ databases">
        <authorList>
            <person name="Sun Q."/>
            <person name="Kim S."/>
        </authorList>
    </citation>
    <scope>NUCLEOTIDE SEQUENCE</scope>
    <source>
        <strain evidence="3">KCTC 32182</strain>
    </source>
</reference>
<name>A0A918U8I0_9NEIS</name>